<dbReference type="PANTHER" id="PTHR12125:SF9">
    <property type="entry name" value="F-BOX ONLY PROTEIN 27"/>
    <property type="match status" value="1"/>
</dbReference>
<dbReference type="RefSeq" id="XP_004397910.1">
    <property type="nucleotide sequence ID" value="XM_004397853.1"/>
</dbReference>
<evidence type="ECO:0000313" key="5">
    <source>
        <dbReference type="RefSeq" id="XP_004397910.1"/>
    </source>
</evidence>
<sequence>MVADLIMALQGASHGALASLPGSSLRPSQRDSLQGHTSPGPPAQDPQPEPELEEVLGLSRLPPELLLVVLSHMPPCTLLGCCCQICGGWHTLVDSQAPWPLMLAQDHSGLYFCEKAQMERCNLRCNPCGQEGLRKWMVQHAGDGWVVEVNNSRVARAPLQGCFVSSFSGCGKKQVLDLEEQGVWPELLDGARLRFVSQTVLSKFSARLDPDQQWNNSVRFQVTHMFPIKTGRPL</sequence>
<dbReference type="InterPro" id="IPR039752">
    <property type="entry name" value="F-box_only"/>
</dbReference>
<feature type="region of interest" description="Disordered" evidence="1">
    <location>
        <begin position="19"/>
        <end position="50"/>
    </location>
</feature>
<dbReference type="SUPFAM" id="SSF49785">
    <property type="entry name" value="Galactose-binding domain-like"/>
    <property type="match status" value="1"/>
</dbReference>
<name>A0A9B0GDH5_ODORO</name>
<dbReference type="GO" id="GO:0036503">
    <property type="term" value="P:ERAD pathway"/>
    <property type="evidence" value="ECO:0007669"/>
    <property type="project" value="TreeGrafter"/>
</dbReference>
<dbReference type="Gene3D" id="2.60.120.260">
    <property type="entry name" value="Galactose-binding domain-like"/>
    <property type="match status" value="1"/>
</dbReference>
<dbReference type="GO" id="GO:0031146">
    <property type="term" value="P:SCF-dependent proteasomal ubiquitin-dependent protein catabolic process"/>
    <property type="evidence" value="ECO:0007669"/>
    <property type="project" value="TreeGrafter"/>
</dbReference>
<dbReference type="GO" id="GO:0006516">
    <property type="term" value="P:glycoprotein catabolic process"/>
    <property type="evidence" value="ECO:0007669"/>
    <property type="project" value="TreeGrafter"/>
</dbReference>
<feature type="domain" description="F-box" evidence="2">
    <location>
        <begin position="55"/>
        <end position="102"/>
    </location>
</feature>
<dbReference type="AlphaFoldDB" id="A0A9B0GDH5"/>
<reference evidence="5" key="1">
    <citation type="submission" date="2025-08" db="UniProtKB">
        <authorList>
            <consortium name="RefSeq"/>
        </authorList>
    </citation>
    <scope>IDENTIFICATION</scope>
</reference>
<evidence type="ECO:0000313" key="4">
    <source>
        <dbReference type="Proteomes" id="UP000245340"/>
    </source>
</evidence>
<dbReference type="PANTHER" id="PTHR12125">
    <property type="entry name" value="F-BOX ONLY PROTEIN 6-LIKE PROTEIN"/>
    <property type="match status" value="1"/>
</dbReference>
<dbReference type="Proteomes" id="UP000245340">
    <property type="component" value="Unplaced"/>
</dbReference>
<evidence type="ECO:0000259" key="2">
    <source>
        <dbReference type="PROSITE" id="PS50181"/>
    </source>
</evidence>
<organism evidence="4 5">
    <name type="scientific">Odobenus rosmarus divergens</name>
    <name type="common">Pacific walrus</name>
    <dbReference type="NCBI Taxonomy" id="9708"/>
    <lineage>
        <taxon>Eukaryota</taxon>
        <taxon>Metazoa</taxon>
        <taxon>Chordata</taxon>
        <taxon>Craniata</taxon>
        <taxon>Vertebrata</taxon>
        <taxon>Euteleostomi</taxon>
        <taxon>Mammalia</taxon>
        <taxon>Eutheria</taxon>
        <taxon>Laurasiatheria</taxon>
        <taxon>Carnivora</taxon>
        <taxon>Caniformia</taxon>
        <taxon>Pinnipedia</taxon>
        <taxon>Odobenidae</taxon>
        <taxon>Odobenus</taxon>
    </lineage>
</organism>
<evidence type="ECO:0000256" key="1">
    <source>
        <dbReference type="SAM" id="MobiDB-lite"/>
    </source>
</evidence>
<protein>
    <submittedName>
        <fullName evidence="5">F-box only protein 27-like</fullName>
    </submittedName>
</protein>
<dbReference type="Gene3D" id="1.20.1280.50">
    <property type="match status" value="1"/>
</dbReference>
<dbReference type="Pfam" id="PF04300">
    <property type="entry name" value="FBA"/>
    <property type="match status" value="1"/>
</dbReference>
<feature type="compositionally biased region" description="Polar residues" evidence="1">
    <location>
        <begin position="21"/>
        <end position="37"/>
    </location>
</feature>
<dbReference type="PROSITE" id="PS51114">
    <property type="entry name" value="FBA"/>
    <property type="match status" value="1"/>
</dbReference>
<accession>A0A9B0GDH5</accession>
<dbReference type="GO" id="GO:0005737">
    <property type="term" value="C:cytoplasm"/>
    <property type="evidence" value="ECO:0007669"/>
    <property type="project" value="UniProtKB-ARBA"/>
</dbReference>
<keyword evidence="4" id="KW-1185">Reference proteome</keyword>
<proteinExistence type="predicted"/>
<evidence type="ECO:0000259" key="3">
    <source>
        <dbReference type="PROSITE" id="PS51114"/>
    </source>
</evidence>
<dbReference type="GO" id="GO:0019005">
    <property type="term" value="C:SCF ubiquitin ligase complex"/>
    <property type="evidence" value="ECO:0007669"/>
    <property type="project" value="TreeGrafter"/>
</dbReference>
<dbReference type="GO" id="GO:0061630">
    <property type="term" value="F:ubiquitin protein ligase activity"/>
    <property type="evidence" value="ECO:0007669"/>
    <property type="project" value="TreeGrafter"/>
</dbReference>
<dbReference type="SUPFAM" id="SSF81383">
    <property type="entry name" value="F-box domain"/>
    <property type="match status" value="1"/>
</dbReference>
<dbReference type="InterPro" id="IPR001810">
    <property type="entry name" value="F-box_dom"/>
</dbReference>
<gene>
    <name evidence="5" type="primary">LOC101372950</name>
</gene>
<dbReference type="InterPro" id="IPR008979">
    <property type="entry name" value="Galactose-bd-like_sf"/>
</dbReference>
<dbReference type="InterPro" id="IPR036047">
    <property type="entry name" value="F-box-like_dom_sf"/>
</dbReference>
<dbReference type="Pfam" id="PF00646">
    <property type="entry name" value="F-box"/>
    <property type="match status" value="1"/>
</dbReference>
<dbReference type="InterPro" id="IPR007397">
    <property type="entry name" value="F-box-assoc_dom"/>
</dbReference>
<feature type="domain" description="FBA" evidence="3">
    <location>
        <begin position="112"/>
        <end position="234"/>
    </location>
</feature>
<dbReference type="SMART" id="SM01198">
    <property type="entry name" value="FBA"/>
    <property type="match status" value="1"/>
</dbReference>
<dbReference type="PROSITE" id="PS50181">
    <property type="entry name" value="FBOX"/>
    <property type="match status" value="1"/>
</dbReference>